<keyword evidence="3" id="KW-1185">Reference proteome</keyword>
<organism evidence="2 3">
    <name type="scientific">Shewanella xiamenensis</name>
    <dbReference type="NCBI Taxonomy" id="332186"/>
    <lineage>
        <taxon>Bacteria</taxon>
        <taxon>Pseudomonadati</taxon>
        <taxon>Pseudomonadota</taxon>
        <taxon>Gammaproteobacteria</taxon>
        <taxon>Alteromonadales</taxon>
        <taxon>Shewanellaceae</taxon>
        <taxon>Shewanella</taxon>
    </lineage>
</organism>
<keyword evidence="1" id="KW-1133">Transmembrane helix</keyword>
<keyword evidence="1" id="KW-0472">Membrane</keyword>
<name>A0ABT6UGF8_9GAMM</name>
<dbReference type="EMBL" id="JAOTLW010000013">
    <property type="protein sequence ID" value="MDI5832586.1"/>
    <property type="molecule type" value="Genomic_DNA"/>
</dbReference>
<comment type="caution">
    <text evidence="2">The sequence shown here is derived from an EMBL/GenBank/DDBJ whole genome shotgun (WGS) entry which is preliminary data.</text>
</comment>
<feature type="transmembrane region" description="Helical" evidence="1">
    <location>
        <begin position="12"/>
        <end position="35"/>
    </location>
</feature>
<evidence type="ECO:0000256" key="1">
    <source>
        <dbReference type="SAM" id="Phobius"/>
    </source>
</evidence>
<sequence length="157" mass="17559">MSLLAKPASLSNLLLTALFMFLFLIALVCYFLIGLEAKQDLYPHKVFSSNSFLPITELINDDGSIKPMPPGLKNCSIMQNGPVVDCCTISEGAILNKIAMLESGNYLYQVKEQATNPQDACPFEMYYFVSFDLKQTIEKDRYLAERQSKIAEAIKGQ</sequence>
<evidence type="ECO:0000313" key="2">
    <source>
        <dbReference type="EMBL" id="MDI5832586.1"/>
    </source>
</evidence>
<evidence type="ECO:0000313" key="3">
    <source>
        <dbReference type="Proteomes" id="UP001159075"/>
    </source>
</evidence>
<keyword evidence="1" id="KW-0812">Transmembrane</keyword>
<accession>A0ABT6UGF8</accession>
<gene>
    <name evidence="2" type="ORF">ODY93_13485</name>
</gene>
<proteinExistence type="predicted"/>
<dbReference type="Proteomes" id="UP001159075">
    <property type="component" value="Unassembled WGS sequence"/>
</dbReference>
<protein>
    <submittedName>
        <fullName evidence="2">Uncharacterized protein</fullName>
    </submittedName>
</protein>
<reference evidence="2 3" key="1">
    <citation type="submission" date="2022-09" db="EMBL/GenBank/DDBJ databases">
        <title>The outer-membrane cytochrome OmcA is essential for infection of Shewanella oneidensis by a zebrafish-associated bacteriophage.</title>
        <authorList>
            <person name="Grenfell A.W."/>
            <person name="Intile P."/>
            <person name="Mcfarlane J."/>
            <person name="Leung D."/>
            <person name="Abdalla K."/>
            <person name="Wold M."/>
            <person name="Kees E."/>
            <person name="Gralnick J."/>
        </authorList>
    </citation>
    <scope>NUCLEOTIDE SEQUENCE [LARGE SCALE GENOMIC DNA]</scope>
    <source>
        <strain evidence="2 3">NF-5</strain>
    </source>
</reference>
<dbReference type="RefSeq" id="WP_282679556.1">
    <property type="nucleotide sequence ID" value="NZ_CP106875.1"/>
</dbReference>